<evidence type="ECO:0000256" key="8">
    <source>
        <dbReference type="SAM" id="MobiDB-lite"/>
    </source>
</evidence>
<dbReference type="InterPro" id="IPR020806">
    <property type="entry name" value="PKS_PP-bd"/>
</dbReference>
<dbReference type="Pfam" id="PF02801">
    <property type="entry name" value="Ketoacyl-synt_C"/>
    <property type="match status" value="1"/>
</dbReference>
<dbReference type="SUPFAM" id="SSF52151">
    <property type="entry name" value="FabD/lysophospholipase-like"/>
    <property type="match status" value="1"/>
</dbReference>
<dbReference type="InterPro" id="IPR013149">
    <property type="entry name" value="ADH-like_C"/>
</dbReference>
<dbReference type="Pfam" id="PF00109">
    <property type="entry name" value="ketoacyl-synt"/>
    <property type="match status" value="1"/>
</dbReference>
<feature type="region of interest" description="N-terminal hotdog fold" evidence="7">
    <location>
        <begin position="887"/>
        <end position="1011"/>
    </location>
</feature>
<dbReference type="InterPro" id="IPR016039">
    <property type="entry name" value="Thiolase-like"/>
</dbReference>
<reference evidence="12 13" key="1">
    <citation type="submission" date="2023-06" db="EMBL/GenBank/DDBJ databases">
        <authorList>
            <person name="Yushchuk O."/>
            <person name="Binda E."/>
            <person name="Ruckert-Reed C."/>
            <person name="Fedorenko V."/>
            <person name="Kalinowski J."/>
            <person name="Marinelli F."/>
        </authorList>
    </citation>
    <scope>NUCLEOTIDE SEQUENCE [LARGE SCALE GENOMIC DNA]</scope>
    <source>
        <strain evidence="12 13">NRRL 3884</strain>
    </source>
</reference>
<keyword evidence="2" id="KW-0597">Phosphoprotein</keyword>
<dbReference type="SMART" id="SM00822">
    <property type="entry name" value="PKS_KR"/>
    <property type="match status" value="1"/>
</dbReference>
<dbReference type="InterPro" id="IPR036736">
    <property type="entry name" value="ACP-like_sf"/>
</dbReference>
<dbReference type="InterPro" id="IPR050091">
    <property type="entry name" value="PKS_NRPS_Biosynth_Enz"/>
</dbReference>
<dbReference type="PROSITE" id="PS52004">
    <property type="entry name" value="KS3_2"/>
    <property type="match status" value="1"/>
</dbReference>
<accession>A0ABY8WU74</accession>
<feature type="region of interest" description="Disordered" evidence="8">
    <location>
        <begin position="1346"/>
        <end position="1372"/>
    </location>
</feature>
<dbReference type="InterPro" id="IPR042104">
    <property type="entry name" value="PKS_dehydratase_sf"/>
</dbReference>
<keyword evidence="4" id="KW-0521">NADP</keyword>
<feature type="domain" description="Ketosynthase family 3 (KS3)" evidence="10">
    <location>
        <begin position="9"/>
        <end position="425"/>
    </location>
</feature>
<dbReference type="Gene3D" id="3.90.180.10">
    <property type="entry name" value="Medium-chain alcohol dehydrogenases, catalytic domain"/>
    <property type="match status" value="1"/>
</dbReference>
<dbReference type="SUPFAM" id="SSF47336">
    <property type="entry name" value="ACP-like"/>
    <property type="match status" value="1"/>
</dbReference>
<dbReference type="PANTHER" id="PTHR43775:SF37">
    <property type="entry name" value="SI:DKEY-61P9.11"/>
    <property type="match status" value="1"/>
</dbReference>
<evidence type="ECO:0000256" key="7">
    <source>
        <dbReference type="PROSITE-ProRule" id="PRU01363"/>
    </source>
</evidence>
<evidence type="ECO:0000313" key="13">
    <source>
        <dbReference type="Proteomes" id="UP001240150"/>
    </source>
</evidence>
<dbReference type="InterPro" id="IPR013154">
    <property type="entry name" value="ADH-like_N"/>
</dbReference>
<dbReference type="SUPFAM" id="SSF50129">
    <property type="entry name" value="GroES-like"/>
    <property type="match status" value="1"/>
</dbReference>
<dbReference type="Gene3D" id="1.10.1200.10">
    <property type="entry name" value="ACP-like"/>
    <property type="match status" value="1"/>
</dbReference>
<dbReference type="InterPro" id="IPR032821">
    <property type="entry name" value="PKS_assoc"/>
</dbReference>
<dbReference type="Pfam" id="PF21089">
    <property type="entry name" value="PKS_DH_N"/>
    <property type="match status" value="1"/>
</dbReference>
<dbReference type="InterPro" id="IPR013968">
    <property type="entry name" value="PKS_KR"/>
</dbReference>
<evidence type="ECO:0000259" key="11">
    <source>
        <dbReference type="PROSITE" id="PS52019"/>
    </source>
</evidence>
<dbReference type="PROSITE" id="PS52019">
    <property type="entry name" value="PKS_MFAS_DH"/>
    <property type="match status" value="1"/>
</dbReference>
<dbReference type="Pfam" id="PF16197">
    <property type="entry name" value="KAsynt_C_assoc"/>
    <property type="match status" value="1"/>
</dbReference>
<dbReference type="InterPro" id="IPR020807">
    <property type="entry name" value="PKS_DH"/>
</dbReference>
<dbReference type="SMART" id="SM00826">
    <property type="entry name" value="PKS_DH"/>
    <property type="match status" value="1"/>
</dbReference>
<proteinExistence type="predicted"/>
<dbReference type="InterPro" id="IPR016036">
    <property type="entry name" value="Malonyl_transacylase_ACP-bd"/>
</dbReference>
<evidence type="ECO:0000256" key="2">
    <source>
        <dbReference type="ARBA" id="ARBA00022553"/>
    </source>
</evidence>
<dbReference type="InterPro" id="IPR020841">
    <property type="entry name" value="PKS_Beta-ketoAc_synthase_dom"/>
</dbReference>
<dbReference type="Pfam" id="PF00698">
    <property type="entry name" value="Acyl_transf_1"/>
    <property type="match status" value="1"/>
</dbReference>
<dbReference type="SMART" id="SM00823">
    <property type="entry name" value="PKS_PP"/>
    <property type="match status" value="1"/>
</dbReference>
<dbReference type="SUPFAM" id="SSF51735">
    <property type="entry name" value="NAD(P)-binding Rossmann-fold domains"/>
    <property type="match status" value="3"/>
</dbReference>
<dbReference type="InterPro" id="IPR011032">
    <property type="entry name" value="GroES-like_sf"/>
</dbReference>
<evidence type="ECO:0000256" key="6">
    <source>
        <dbReference type="ARBA" id="ARBA00023315"/>
    </source>
</evidence>
<dbReference type="CDD" id="cd00833">
    <property type="entry name" value="PKS"/>
    <property type="match status" value="1"/>
</dbReference>
<dbReference type="PROSITE" id="PS00606">
    <property type="entry name" value="KS3_1"/>
    <property type="match status" value="1"/>
</dbReference>
<dbReference type="InterPro" id="IPR014043">
    <property type="entry name" value="Acyl_transferase_dom"/>
</dbReference>
<dbReference type="Gene3D" id="3.10.129.110">
    <property type="entry name" value="Polyketide synthase dehydratase"/>
    <property type="match status" value="1"/>
</dbReference>
<dbReference type="Pfam" id="PF14765">
    <property type="entry name" value="PS-DH"/>
    <property type="match status" value="1"/>
</dbReference>
<dbReference type="Proteomes" id="UP001240150">
    <property type="component" value="Chromosome"/>
</dbReference>
<feature type="region of interest" description="C-terminal hotdog fold" evidence="7">
    <location>
        <begin position="1023"/>
        <end position="1164"/>
    </location>
</feature>
<feature type="domain" description="PKS/mFAS DH" evidence="11">
    <location>
        <begin position="887"/>
        <end position="1164"/>
    </location>
</feature>
<feature type="compositionally biased region" description="Pro residues" evidence="8">
    <location>
        <begin position="1351"/>
        <end position="1368"/>
    </location>
</feature>
<gene>
    <name evidence="12" type="ORF">ACTOB_004307</name>
</gene>
<keyword evidence="1" id="KW-0596">Phosphopantetheine</keyword>
<keyword evidence="3" id="KW-0808">Transferase</keyword>
<keyword evidence="6" id="KW-0012">Acyltransferase</keyword>
<feature type="domain" description="Carrier" evidence="9">
    <location>
        <begin position="1981"/>
        <end position="2055"/>
    </location>
</feature>
<dbReference type="InterPro" id="IPR014031">
    <property type="entry name" value="Ketoacyl_synth_C"/>
</dbReference>
<dbReference type="Pfam" id="PF08659">
    <property type="entry name" value="KR"/>
    <property type="match status" value="1"/>
</dbReference>
<dbReference type="InterPro" id="IPR049552">
    <property type="entry name" value="PKS_DH_N"/>
</dbReference>
<dbReference type="Pfam" id="PF00107">
    <property type="entry name" value="ADH_zinc_N"/>
    <property type="match status" value="1"/>
</dbReference>
<dbReference type="Pfam" id="PF00550">
    <property type="entry name" value="PP-binding"/>
    <property type="match status" value="1"/>
</dbReference>
<keyword evidence="13" id="KW-1185">Reference proteome</keyword>
<dbReference type="EMBL" id="CP126980">
    <property type="protein sequence ID" value="WIN00592.1"/>
    <property type="molecule type" value="Genomic_DNA"/>
</dbReference>
<dbReference type="PROSITE" id="PS00012">
    <property type="entry name" value="PHOSPHOPANTETHEINE"/>
    <property type="match status" value="1"/>
</dbReference>
<dbReference type="InterPro" id="IPR049900">
    <property type="entry name" value="PKS_mFAS_DH"/>
</dbReference>
<evidence type="ECO:0000256" key="1">
    <source>
        <dbReference type="ARBA" id="ARBA00022450"/>
    </source>
</evidence>
<evidence type="ECO:0000259" key="9">
    <source>
        <dbReference type="PROSITE" id="PS50075"/>
    </source>
</evidence>
<dbReference type="SUPFAM" id="SSF55048">
    <property type="entry name" value="Probable ACP-binding domain of malonyl-CoA ACP transacylase"/>
    <property type="match status" value="1"/>
</dbReference>
<dbReference type="SMART" id="SM00829">
    <property type="entry name" value="PKS_ER"/>
    <property type="match status" value="1"/>
</dbReference>
<dbReference type="InterPro" id="IPR014030">
    <property type="entry name" value="Ketoacyl_synth_N"/>
</dbReference>
<dbReference type="InterPro" id="IPR009081">
    <property type="entry name" value="PP-bd_ACP"/>
</dbReference>
<evidence type="ECO:0000256" key="4">
    <source>
        <dbReference type="ARBA" id="ARBA00022857"/>
    </source>
</evidence>
<dbReference type="CDD" id="cd05195">
    <property type="entry name" value="enoyl_red"/>
    <property type="match status" value="1"/>
</dbReference>
<protein>
    <submittedName>
        <fullName evidence="12">SDR family NAD(P)-dependent oxidoreductase</fullName>
    </submittedName>
</protein>
<dbReference type="InterPro" id="IPR057326">
    <property type="entry name" value="KR_dom"/>
</dbReference>
<dbReference type="Gene3D" id="3.40.366.10">
    <property type="entry name" value="Malonyl-Coenzyme A Acyl Carrier Protein, domain 2"/>
    <property type="match status" value="1"/>
</dbReference>
<dbReference type="SMART" id="SM00825">
    <property type="entry name" value="PKS_KS"/>
    <property type="match status" value="1"/>
</dbReference>
<dbReference type="RefSeq" id="WP_284922121.1">
    <property type="nucleotide sequence ID" value="NZ_CP126980.1"/>
</dbReference>
<sequence>MDTHHHRDEAPLAVVGMAGRFPGAADVDGLWNLLIAGADAIGPVPARRWDASAVLDPERAIQGVGGFIDGVEEFDAAFFGVSPREAAAIDPQQRLLLETAWRTLEDAGIPAAGLAGSRTGVYVGASWHDYELVRGRSAAPATPHSLVGNALDVIAARVSYFLKLRGPSLTVETGCSSSLVALHLAGQALRSGEIGAALVAGVNLILDPHVTVGLTHFGALSPDGRCATFSDEANGFVRGEGVAALYLKTLDRALADGDRIHGVIARTVVNNDGGGESLVTPSPEGQEDLIRAAYGPPGEATGRAPFYVEAHGTGTDRGDPIEATTLGRLLGRPGGEPLHVGSIKTNIGHLEACAGLAGLIKLLLVLRHRVVPPSLNSPRLNPAIPFTELGVRVVREPVPVPAGPVRLGVSSFGWGGTNAHVVVQDPPAAGPPGVREERPAGLPAVTMLSARDWPSLTRRAADLAACVPDTEEQVTRLAGTLAWRRDHFGVRAAVPGSRPRELSRLLGALAGRTEDVQDEPGLVTGRAVQAGRVAFVYPGQGAQWGGMGRELYHDSPLFRDVIDRCAAALRPHIEWNLLDVFAPGGGDGWMDRLDQLQPVLWATALGLTALWRAAGLEPDVVIGHSQGEVVAATVTGALSLEDAARVVARRSRIAARTSGHGRMLMVDLDVTAAYAALEGFEDTVALAAHNGPTSCVLSGDADSVLILKELLEAEGTYCRLVNVDYASHSPQMDALRPDLLDALSTVRPRAGRIAMMSTVRRALVSGPELDAAYWADNLRQPVLFADAIGDLLDDGVTHIVEVSPHPILVTPIKRVSARREHAPAVLATLRRGQGAAADFATAIAGAYVAGLEPFGGLPREGVVSAPGYPLRPEPYWPAEVPGGRSGTQGFAAALRPAPDDADSWTATFTLSSAGVPWLADHQVHDVPVLPGAAVLTVLLSSAWQRWRAAPGLITGLRFTGAVALGDTPVELAAHWRDTARGANVRLLALPEGATAWEERATARLVRAQQPRLAPAFPGDLAARLGPDADDFYRRWHERGLRYGPALRGIRRLAAGEGRALGEIALAERLRAAPARGAPHPALLDAALQVALAACEPDGDTAVVPVEVNTAEILRAPGETTTTLWSYAERRGPAHADVILFDEARHPLMVLRGLRFEPLVERGATADDQLRYHLAWIEPTGPEPAPVPGRWALCSPPAESDEALAEAMAKLGAEIVSHRPGDAVPDGLDGLVLLAPPASAGSDTQERGLGVLARLAASCTAAGTAPRLTVVTAGAQAVTATDVVDPSAALYWGFTRVLRREHGELGARLIDVDPADPEWAVRAAAEVLGDSPDDQVALRGHRRLVARLSPGPGAPPPAALPPPVTPPQPFRGAVTTDGRLIWVPDRRRRSGPGEVSVAVTAVAVDDHDEARLRGAVTDAEDTCLGTACAGVVTAVGPDITGIAVGDRVVACTPGALAAEVTVRADHTRPAPPGLSDAEAAVLPLVLTTAWHALVRLGGVETGDTVLIHAGADGAALAGVALARLRGARVLATAGDTAAGELAEAAGAALVVDIRDPDWAVAVLTATGGRGVDMVLHPQSDPDVEIEDSLTVLGAEGRVVVLGTGTVRMHRPDLLRPGVGLSVCDIRQLLGRHPHRFARTLELVWDLVADGRVPAPPVRTMTYAQAARTAPDWNRRGAERLALTDPATATEVTPVPRPGGQFRADGAYLITGGLGALGLSLAEHLADRGAGALVLLGRSGPDATAELRVKALRAQNVQVEVVAGDVADMGALGLALAGVRDRIPPLRGVVHAAGVLADATVATLTDRHVHTAVAVKLGGARHLDALTRDDPLDFFVLFSSVAGLLGNPGQAAYSAANAALDAFAEARRRAGRATLSVQWGPFTGVGLAAAEQGRGDRLASRGMGGIAAEAAWAALTAALDEDRPVTAYVDLDLRRWFDANPETAALPSWRTLLELSRRDGGPAVADGDFLARLHAAAGTDRLRVAEVKVRELTGRVLRLDPATIESDAGFKSLGLDSLLSLELRNRLESVFGLRLSPTVLWAHSSARALAAALCERLAAPPTPVPEPARPAPA</sequence>
<dbReference type="InterPro" id="IPR049551">
    <property type="entry name" value="PKS_DH_C"/>
</dbReference>
<name>A0ABY8WU74_9ACTN</name>
<feature type="active site" description="Proton donor; for dehydratase activity" evidence="7">
    <location>
        <position position="1084"/>
    </location>
</feature>
<dbReference type="InterPro" id="IPR020843">
    <property type="entry name" value="ER"/>
</dbReference>
<evidence type="ECO:0000313" key="12">
    <source>
        <dbReference type="EMBL" id="WIN00592.1"/>
    </source>
</evidence>
<dbReference type="PANTHER" id="PTHR43775">
    <property type="entry name" value="FATTY ACID SYNTHASE"/>
    <property type="match status" value="1"/>
</dbReference>
<evidence type="ECO:0000259" key="10">
    <source>
        <dbReference type="PROSITE" id="PS52004"/>
    </source>
</evidence>
<dbReference type="InterPro" id="IPR018201">
    <property type="entry name" value="Ketoacyl_synth_AS"/>
</dbReference>
<dbReference type="Gene3D" id="3.30.70.3290">
    <property type="match status" value="1"/>
</dbReference>
<evidence type="ECO:0000256" key="5">
    <source>
        <dbReference type="ARBA" id="ARBA00023268"/>
    </source>
</evidence>
<dbReference type="SMART" id="SM01294">
    <property type="entry name" value="PKS_PP_betabranch"/>
    <property type="match status" value="1"/>
</dbReference>
<dbReference type="InterPro" id="IPR001227">
    <property type="entry name" value="Ac_transferase_dom_sf"/>
</dbReference>
<keyword evidence="5" id="KW-0511">Multifunctional enzyme</keyword>
<dbReference type="SUPFAM" id="SSF53901">
    <property type="entry name" value="Thiolase-like"/>
    <property type="match status" value="1"/>
</dbReference>
<dbReference type="InterPro" id="IPR036291">
    <property type="entry name" value="NAD(P)-bd_dom_sf"/>
</dbReference>
<feature type="active site" description="Proton acceptor; for dehydratase activity" evidence="7">
    <location>
        <position position="921"/>
    </location>
</feature>
<dbReference type="Gene3D" id="3.40.50.720">
    <property type="entry name" value="NAD(P)-binding Rossmann-like Domain"/>
    <property type="match status" value="3"/>
</dbReference>
<dbReference type="InterPro" id="IPR006162">
    <property type="entry name" value="Ppantetheine_attach_site"/>
</dbReference>
<dbReference type="PROSITE" id="PS50075">
    <property type="entry name" value="CARRIER"/>
    <property type="match status" value="1"/>
</dbReference>
<evidence type="ECO:0000256" key="3">
    <source>
        <dbReference type="ARBA" id="ARBA00022679"/>
    </source>
</evidence>
<dbReference type="Gene3D" id="3.40.47.10">
    <property type="match status" value="1"/>
</dbReference>
<organism evidence="12 13">
    <name type="scientific">Actinoplanes oblitus</name>
    <dbReference type="NCBI Taxonomy" id="3040509"/>
    <lineage>
        <taxon>Bacteria</taxon>
        <taxon>Bacillati</taxon>
        <taxon>Actinomycetota</taxon>
        <taxon>Actinomycetes</taxon>
        <taxon>Micromonosporales</taxon>
        <taxon>Micromonosporaceae</taxon>
        <taxon>Actinoplanes</taxon>
    </lineage>
</organism>
<dbReference type="Pfam" id="PF08240">
    <property type="entry name" value="ADH_N"/>
    <property type="match status" value="1"/>
</dbReference>
<dbReference type="InterPro" id="IPR016035">
    <property type="entry name" value="Acyl_Trfase/lysoPLipase"/>
</dbReference>
<dbReference type="SMART" id="SM00827">
    <property type="entry name" value="PKS_AT"/>
    <property type="match status" value="1"/>
</dbReference>